<organism evidence="1 2">
    <name type="scientific">Coilia grayii</name>
    <name type="common">Gray's grenadier anchovy</name>
    <dbReference type="NCBI Taxonomy" id="363190"/>
    <lineage>
        <taxon>Eukaryota</taxon>
        <taxon>Metazoa</taxon>
        <taxon>Chordata</taxon>
        <taxon>Craniata</taxon>
        <taxon>Vertebrata</taxon>
        <taxon>Euteleostomi</taxon>
        <taxon>Actinopterygii</taxon>
        <taxon>Neopterygii</taxon>
        <taxon>Teleostei</taxon>
        <taxon>Clupei</taxon>
        <taxon>Clupeiformes</taxon>
        <taxon>Clupeoidei</taxon>
        <taxon>Engraulidae</taxon>
        <taxon>Coilinae</taxon>
        <taxon>Coilia</taxon>
    </lineage>
</organism>
<comment type="caution">
    <text evidence="1">The sequence shown here is derived from an EMBL/GenBank/DDBJ whole genome shotgun (WGS) entry which is preliminary data.</text>
</comment>
<keyword evidence="2" id="KW-1185">Reference proteome</keyword>
<accession>A0ABD1J1B9</accession>
<dbReference type="InterPro" id="IPR027901">
    <property type="entry name" value="CFAP90"/>
</dbReference>
<proteinExistence type="predicted"/>
<name>A0ABD1J1B9_9TELE</name>
<dbReference type="PANTHER" id="PTHR34444:SF1">
    <property type="entry name" value="CILIA- AND FLAGELLA-ASSOCIATED PROTEIN 90"/>
    <property type="match status" value="1"/>
</dbReference>
<reference evidence="1 2" key="1">
    <citation type="submission" date="2024-09" db="EMBL/GenBank/DDBJ databases">
        <title>A chromosome-level genome assembly of Gray's grenadier anchovy, Coilia grayii.</title>
        <authorList>
            <person name="Fu Z."/>
        </authorList>
    </citation>
    <scope>NUCLEOTIDE SEQUENCE [LARGE SCALE GENOMIC DNA]</scope>
    <source>
        <strain evidence="1">G4</strain>
        <tissue evidence="1">Muscle</tissue>
    </source>
</reference>
<dbReference type="Pfam" id="PF15074">
    <property type="entry name" value="CFAP90"/>
    <property type="match status" value="1"/>
</dbReference>
<dbReference type="PANTHER" id="PTHR34444">
    <property type="entry name" value="LOC361192"/>
    <property type="match status" value="1"/>
</dbReference>
<dbReference type="AlphaFoldDB" id="A0ABD1J1B9"/>
<evidence type="ECO:0000313" key="2">
    <source>
        <dbReference type="Proteomes" id="UP001591681"/>
    </source>
</evidence>
<dbReference type="Proteomes" id="UP001591681">
    <property type="component" value="Unassembled WGS sequence"/>
</dbReference>
<protein>
    <submittedName>
        <fullName evidence="1">Uncharacterized protein</fullName>
    </submittedName>
</protein>
<evidence type="ECO:0000313" key="1">
    <source>
        <dbReference type="EMBL" id="KAL2080070.1"/>
    </source>
</evidence>
<sequence>MDLLSQAETKPLSTLSVFSFITSRRSEQKEMNYYNYSNPRAKEVHQYDLYRQTEGYDNKLHRDDRQHAKGRGLDFYAEESSRPLPVLSSSEYGRRLPPPMYQPGRQFSRVNYIRAEFFSKNGITRNMEEGYGSVVPV</sequence>
<dbReference type="EMBL" id="JBHFQA010000021">
    <property type="protein sequence ID" value="KAL2080070.1"/>
    <property type="molecule type" value="Genomic_DNA"/>
</dbReference>
<gene>
    <name evidence="1" type="ORF">ACEWY4_023863</name>
</gene>